<gene>
    <name evidence="2" type="ORF">SAMN06265379_104110</name>
</gene>
<dbReference type="AlphaFoldDB" id="A0A521D1E1"/>
<evidence type="ECO:0000313" key="2">
    <source>
        <dbReference type="EMBL" id="SMO65517.1"/>
    </source>
</evidence>
<dbReference type="EMBL" id="FXTB01000004">
    <property type="protein sequence ID" value="SMO65517.1"/>
    <property type="molecule type" value="Genomic_DNA"/>
</dbReference>
<evidence type="ECO:0000256" key="1">
    <source>
        <dbReference type="SAM" id="SignalP"/>
    </source>
</evidence>
<dbReference type="Gene3D" id="2.60.120.40">
    <property type="match status" value="1"/>
</dbReference>
<name>A0A521D1E1_SACCC</name>
<feature type="signal peptide" evidence="1">
    <location>
        <begin position="1"/>
        <end position="19"/>
    </location>
</feature>
<feature type="chain" id="PRO_5022234896" description="C1q domain-containing protein" evidence="1">
    <location>
        <begin position="20"/>
        <end position="282"/>
    </location>
</feature>
<evidence type="ECO:0008006" key="4">
    <source>
        <dbReference type="Google" id="ProtNLM"/>
    </source>
</evidence>
<dbReference type="RefSeq" id="WP_142533270.1">
    <property type="nucleotide sequence ID" value="NZ_FXTB01000004.1"/>
</dbReference>
<keyword evidence="1" id="KW-0732">Signal</keyword>
<dbReference type="InterPro" id="IPR008983">
    <property type="entry name" value="Tumour_necrosis_fac-like_dom"/>
</dbReference>
<sequence>MKSVFSTLIIFLFSMGILAQSPQFLNYQAVVRNGNNEVVSNSTIGLRIQILQQSEFGAAVYVETHAPESNGNGVISLKIGTGTVVNGNFAAIDWSDGPYFLKTEIDPQGGTSYSITSTAQMVSVPYALYAQKAAEVEKIPSAFNVVGMTFQNLPADEGTTIDFTDGNGLAGTFIENNVYSLDDDEYTAPADGSYFFEAFVTIDTRSNPPADFYIYYSVNGSSRARLRNYTFMNGYTKVSLNTTLQLQTGDKVSLGVKPTENGTITMGANAFGTVRMTGFKIN</sequence>
<reference evidence="2 3" key="1">
    <citation type="submission" date="2017-05" db="EMBL/GenBank/DDBJ databases">
        <authorList>
            <person name="Varghese N."/>
            <person name="Submissions S."/>
        </authorList>
    </citation>
    <scope>NUCLEOTIDE SEQUENCE [LARGE SCALE GENOMIC DNA]</scope>
    <source>
        <strain evidence="2 3">DSM 27040</strain>
    </source>
</reference>
<accession>A0A521D1E1</accession>
<evidence type="ECO:0000313" key="3">
    <source>
        <dbReference type="Proteomes" id="UP000319040"/>
    </source>
</evidence>
<proteinExistence type="predicted"/>
<protein>
    <recommendedName>
        <fullName evidence="4">C1q domain-containing protein</fullName>
    </recommendedName>
</protein>
<organism evidence="2 3">
    <name type="scientific">Saccharicrinis carchari</name>
    <dbReference type="NCBI Taxonomy" id="1168039"/>
    <lineage>
        <taxon>Bacteria</taxon>
        <taxon>Pseudomonadati</taxon>
        <taxon>Bacteroidota</taxon>
        <taxon>Bacteroidia</taxon>
        <taxon>Marinilabiliales</taxon>
        <taxon>Marinilabiliaceae</taxon>
        <taxon>Saccharicrinis</taxon>
    </lineage>
</organism>
<dbReference type="OrthoDB" id="9765957at2"/>
<dbReference type="Proteomes" id="UP000319040">
    <property type="component" value="Unassembled WGS sequence"/>
</dbReference>
<keyword evidence="3" id="KW-1185">Reference proteome</keyword>
<dbReference type="SUPFAM" id="SSF49842">
    <property type="entry name" value="TNF-like"/>
    <property type="match status" value="1"/>
</dbReference>